<evidence type="ECO:0000313" key="4">
    <source>
        <dbReference type="Proteomes" id="UP001054889"/>
    </source>
</evidence>
<keyword evidence="4" id="KW-1185">Reference proteome</keyword>
<protein>
    <submittedName>
        <fullName evidence="3">Uncharacterized protein</fullName>
    </submittedName>
</protein>
<keyword evidence="2" id="KW-0812">Transmembrane</keyword>
<dbReference type="Proteomes" id="UP001054889">
    <property type="component" value="Unassembled WGS sequence"/>
</dbReference>
<dbReference type="AlphaFoldDB" id="A0AAV5DR51"/>
<feature type="compositionally biased region" description="Polar residues" evidence="1">
    <location>
        <begin position="1"/>
        <end position="25"/>
    </location>
</feature>
<name>A0AAV5DR51_ELECO</name>
<feature type="transmembrane region" description="Helical" evidence="2">
    <location>
        <begin position="45"/>
        <end position="64"/>
    </location>
</feature>
<keyword evidence="2" id="KW-1133">Transmembrane helix</keyword>
<proteinExistence type="predicted"/>
<feature type="region of interest" description="Disordered" evidence="1">
    <location>
        <begin position="1"/>
        <end position="32"/>
    </location>
</feature>
<evidence type="ECO:0000256" key="2">
    <source>
        <dbReference type="SAM" id="Phobius"/>
    </source>
</evidence>
<gene>
    <name evidence="3" type="primary">ga30658</name>
    <name evidence="3" type="ORF">PR202_ga30658</name>
</gene>
<reference evidence="3" key="1">
    <citation type="journal article" date="2018" name="DNA Res.">
        <title>Multiple hybrid de novo genome assembly of finger millet, an orphan allotetraploid crop.</title>
        <authorList>
            <person name="Hatakeyama M."/>
            <person name="Aluri S."/>
            <person name="Balachadran M.T."/>
            <person name="Sivarajan S.R."/>
            <person name="Patrignani A."/>
            <person name="Gruter S."/>
            <person name="Poveda L."/>
            <person name="Shimizu-Inatsugi R."/>
            <person name="Baeten J."/>
            <person name="Francoijs K.J."/>
            <person name="Nataraja K.N."/>
            <person name="Reddy Y.A.N."/>
            <person name="Phadnis S."/>
            <person name="Ravikumar R.L."/>
            <person name="Schlapbach R."/>
            <person name="Sreeman S.M."/>
            <person name="Shimizu K.K."/>
        </authorList>
    </citation>
    <scope>NUCLEOTIDE SEQUENCE</scope>
</reference>
<accession>A0AAV5DR51</accession>
<keyword evidence="2" id="KW-0472">Membrane</keyword>
<organism evidence="3 4">
    <name type="scientific">Eleusine coracana subsp. coracana</name>
    <dbReference type="NCBI Taxonomy" id="191504"/>
    <lineage>
        <taxon>Eukaryota</taxon>
        <taxon>Viridiplantae</taxon>
        <taxon>Streptophyta</taxon>
        <taxon>Embryophyta</taxon>
        <taxon>Tracheophyta</taxon>
        <taxon>Spermatophyta</taxon>
        <taxon>Magnoliopsida</taxon>
        <taxon>Liliopsida</taxon>
        <taxon>Poales</taxon>
        <taxon>Poaceae</taxon>
        <taxon>PACMAD clade</taxon>
        <taxon>Chloridoideae</taxon>
        <taxon>Cynodonteae</taxon>
        <taxon>Eleusininae</taxon>
        <taxon>Eleusine</taxon>
    </lineage>
</organism>
<feature type="transmembrane region" description="Helical" evidence="2">
    <location>
        <begin position="112"/>
        <end position="129"/>
    </location>
</feature>
<evidence type="ECO:0000313" key="3">
    <source>
        <dbReference type="EMBL" id="GJN12385.1"/>
    </source>
</evidence>
<dbReference type="EMBL" id="BQKI01000023">
    <property type="protein sequence ID" value="GJN12385.1"/>
    <property type="molecule type" value="Genomic_DNA"/>
</dbReference>
<sequence>MTVNPTTPLLPQLAPNPSKTTSSSEGGKIPTRPPAPWTWKRILRVVRYVSLYYLVNVIGLAVTYEGFVRLGKAGNVDIAARGRATCVIAAGNVIRMVATSVANLMWPTRHNLVMLEFTAVTVVSTLYIFNTIDLC</sequence>
<comment type="caution">
    <text evidence="3">The sequence shown here is derived from an EMBL/GenBank/DDBJ whole genome shotgun (WGS) entry which is preliminary data.</text>
</comment>
<evidence type="ECO:0000256" key="1">
    <source>
        <dbReference type="SAM" id="MobiDB-lite"/>
    </source>
</evidence>
<reference evidence="3" key="2">
    <citation type="submission" date="2021-12" db="EMBL/GenBank/DDBJ databases">
        <title>Resequencing data analysis of finger millet.</title>
        <authorList>
            <person name="Hatakeyama M."/>
            <person name="Aluri S."/>
            <person name="Balachadran M.T."/>
            <person name="Sivarajan S.R."/>
            <person name="Poveda L."/>
            <person name="Shimizu-Inatsugi R."/>
            <person name="Schlapbach R."/>
            <person name="Sreeman S.M."/>
            <person name="Shimizu K.K."/>
        </authorList>
    </citation>
    <scope>NUCLEOTIDE SEQUENCE</scope>
</reference>